<reference evidence="1 2" key="1">
    <citation type="submission" date="2018-11" db="EMBL/GenBank/DDBJ databases">
        <title>The Potential of Streptomyces as Biocontrol Agents against the Tomato grey mould, Botrytis cinerea (Gray mold) Frontiers in Microbiology.</title>
        <authorList>
            <person name="Li D."/>
        </authorList>
    </citation>
    <scope>NUCLEOTIDE SEQUENCE [LARGE SCALE GENOMIC DNA]</scope>
    <source>
        <strain evidence="1 2">NEAU-LD23</strain>
    </source>
</reference>
<organism evidence="1 2">
    <name type="scientific">Streptomyces botrytidirepellens</name>
    <dbReference type="NCBI Taxonomy" id="2486417"/>
    <lineage>
        <taxon>Bacteria</taxon>
        <taxon>Bacillati</taxon>
        <taxon>Actinomycetota</taxon>
        <taxon>Actinomycetes</taxon>
        <taxon>Kitasatosporales</taxon>
        <taxon>Streptomycetaceae</taxon>
        <taxon>Streptomyces</taxon>
    </lineage>
</organism>
<protein>
    <submittedName>
        <fullName evidence="1">Uncharacterized protein</fullName>
    </submittedName>
</protein>
<name>A0A3M8VV10_9ACTN</name>
<gene>
    <name evidence="1" type="ORF">EEJ42_24210</name>
</gene>
<comment type="caution">
    <text evidence="1">The sequence shown here is derived from an EMBL/GenBank/DDBJ whole genome shotgun (WGS) entry which is preliminary data.</text>
</comment>
<dbReference type="AlphaFoldDB" id="A0A3M8VV10"/>
<proteinExistence type="predicted"/>
<dbReference type="EMBL" id="RIBZ01000290">
    <property type="protein sequence ID" value="RNG20065.1"/>
    <property type="molecule type" value="Genomic_DNA"/>
</dbReference>
<dbReference type="RefSeq" id="WP_123102821.1">
    <property type="nucleotide sequence ID" value="NZ_RIBZ01000290.1"/>
</dbReference>
<sequence length="131" mass="14077">MDPITVAVACTALVVKGALESAGQEAGRSSWGGGARLVERVRARFSGDAVAETALDEARQNPDDEGARELLQRMLQAHMLRDPSFEDDVRRMVEEAVAAQGTGRASVNAAVIKNAQVFNEKVEVHGDWKTS</sequence>
<evidence type="ECO:0000313" key="2">
    <source>
        <dbReference type="Proteomes" id="UP000275401"/>
    </source>
</evidence>
<evidence type="ECO:0000313" key="1">
    <source>
        <dbReference type="EMBL" id="RNG20065.1"/>
    </source>
</evidence>
<keyword evidence="2" id="KW-1185">Reference proteome</keyword>
<accession>A0A3M8VV10</accession>
<dbReference type="Proteomes" id="UP000275401">
    <property type="component" value="Unassembled WGS sequence"/>
</dbReference>